<dbReference type="InterPro" id="IPR058395">
    <property type="entry name" value="DUF8082"/>
</dbReference>
<sequence>MKDDSIPLSKLVATLWEAHNNKFTGIMFLSTQDNHPVQINFYEGIIGSIQLSNKQNEEALTILRSTKLYRFQQIKAPIKPKNKVFKDTPDIIKSLDIPDQSSSSPNFMKTSLSNESKEFLQQELTNFLGPIAAIISKDILSREITLKSAIALLSNEIPDKKEADNFKKIVLNHLTDASINDLQ</sequence>
<evidence type="ECO:0000313" key="2">
    <source>
        <dbReference type="EMBL" id="PIE82825.1"/>
    </source>
</evidence>
<name>A0A2G6PE62_9GAMM</name>
<dbReference type="AlphaFoldDB" id="A0A2G6PE62"/>
<accession>A0A2G6PE62</accession>
<dbReference type="EMBL" id="PDTV01000011">
    <property type="protein sequence ID" value="PIE82825.1"/>
    <property type="molecule type" value="Genomic_DNA"/>
</dbReference>
<dbReference type="Proteomes" id="UP000229278">
    <property type="component" value="Unassembled WGS sequence"/>
</dbReference>
<evidence type="ECO:0000313" key="3">
    <source>
        <dbReference type="Proteomes" id="UP000229278"/>
    </source>
</evidence>
<evidence type="ECO:0000259" key="1">
    <source>
        <dbReference type="Pfam" id="PF26309"/>
    </source>
</evidence>
<proteinExistence type="predicted"/>
<gene>
    <name evidence="2" type="ORF">CSA09_04550</name>
</gene>
<comment type="caution">
    <text evidence="2">The sequence shown here is derived from an EMBL/GenBank/DDBJ whole genome shotgun (WGS) entry which is preliminary data.</text>
</comment>
<feature type="domain" description="DUF8082" evidence="1">
    <location>
        <begin position="118"/>
        <end position="174"/>
    </location>
</feature>
<reference evidence="2 3" key="1">
    <citation type="submission" date="2017-10" db="EMBL/GenBank/DDBJ databases">
        <title>Novel microbial diversity and functional potential in the marine mammal oral microbiome.</title>
        <authorList>
            <person name="Dudek N.K."/>
            <person name="Sun C.L."/>
            <person name="Burstein D."/>
            <person name="Kantor R.S."/>
            <person name="Aliaga Goltsman D.S."/>
            <person name="Bik E.M."/>
            <person name="Thomas B.C."/>
            <person name="Banfield J.F."/>
            <person name="Relman D.A."/>
        </authorList>
    </citation>
    <scope>NUCLEOTIDE SEQUENCE [LARGE SCALE GENOMIC DNA]</scope>
    <source>
        <strain evidence="2">DOLJORAL78_50_517</strain>
    </source>
</reference>
<organism evidence="2 3">
    <name type="scientific">Candidatus Contendibacter odensensis</name>
    <dbReference type="NCBI Taxonomy" id="1400860"/>
    <lineage>
        <taxon>Bacteria</taxon>
        <taxon>Pseudomonadati</taxon>
        <taxon>Pseudomonadota</taxon>
        <taxon>Gammaproteobacteria</taxon>
        <taxon>Candidatus Competibacteraceae</taxon>
        <taxon>Candidatus Contendibacter</taxon>
    </lineage>
</organism>
<protein>
    <recommendedName>
        <fullName evidence="1">DUF8082 domain-containing protein</fullName>
    </recommendedName>
</protein>
<dbReference type="Pfam" id="PF26309">
    <property type="entry name" value="DUF8082"/>
    <property type="match status" value="1"/>
</dbReference>